<proteinExistence type="predicted"/>
<name>A0A183Q0M6_9TREM</name>
<organism evidence="2 3">
    <name type="scientific">Schistosoma mattheei</name>
    <dbReference type="NCBI Taxonomy" id="31246"/>
    <lineage>
        <taxon>Eukaryota</taxon>
        <taxon>Metazoa</taxon>
        <taxon>Spiralia</taxon>
        <taxon>Lophotrochozoa</taxon>
        <taxon>Platyhelminthes</taxon>
        <taxon>Trematoda</taxon>
        <taxon>Digenea</taxon>
        <taxon>Strigeidida</taxon>
        <taxon>Schistosomatoidea</taxon>
        <taxon>Schistosomatidae</taxon>
        <taxon>Schistosoma</taxon>
    </lineage>
</organism>
<feature type="region of interest" description="Disordered" evidence="1">
    <location>
        <begin position="1"/>
        <end position="23"/>
    </location>
</feature>
<evidence type="ECO:0000256" key="1">
    <source>
        <dbReference type="SAM" id="MobiDB-lite"/>
    </source>
</evidence>
<keyword evidence="3" id="KW-1185">Reference proteome</keyword>
<dbReference type="EMBL" id="UZAL01043776">
    <property type="protein sequence ID" value="VDP81749.1"/>
    <property type="molecule type" value="Genomic_DNA"/>
</dbReference>
<sequence length="145" mass="16418">VVEQETKSVDILHSPSDQTPTEINNKTIPNAYTQNTLISNNTNDNNIDYSNNNNTNNNVLYPYETISTVNNSSYSMSYSPSLPPPSDLAPKLSEFIKTSTIDINDSKSRQIMYYKARKQELIAIQTDLRARIRSENAEISRLQVN</sequence>
<reference evidence="2 3" key="1">
    <citation type="submission" date="2018-11" db="EMBL/GenBank/DDBJ databases">
        <authorList>
            <consortium name="Pathogen Informatics"/>
        </authorList>
    </citation>
    <scope>NUCLEOTIDE SEQUENCE [LARGE SCALE GENOMIC DNA]</scope>
    <source>
        <strain>Denwood</strain>
        <strain evidence="3">Zambia</strain>
    </source>
</reference>
<gene>
    <name evidence="2" type="ORF">SMTD_LOCUS20162</name>
</gene>
<evidence type="ECO:0000313" key="2">
    <source>
        <dbReference type="EMBL" id="VDP81749.1"/>
    </source>
</evidence>
<protein>
    <submittedName>
        <fullName evidence="2">Uncharacterized protein</fullName>
    </submittedName>
</protein>
<feature type="compositionally biased region" description="Basic and acidic residues" evidence="1">
    <location>
        <begin position="1"/>
        <end position="10"/>
    </location>
</feature>
<dbReference type="AlphaFoldDB" id="A0A183Q0M6"/>
<dbReference type="STRING" id="31246.A0A183Q0M6"/>
<feature type="non-terminal residue" evidence="2">
    <location>
        <position position="1"/>
    </location>
</feature>
<dbReference type="Proteomes" id="UP000269396">
    <property type="component" value="Unassembled WGS sequence"/>
</dbReference>
<accession>A0A183Q0M6</accession>
<evidence type="ECO:0000313" key="3">
    <source>
        <dbReference type="Proteomes" id="UP000269396"/>
    </source>
</evidence>